<keyword evidence="2" id="KW-1185">Reference proteome</keyword>
<reference evidence="1 2" key="1">
    <citation type="journal article" date="2022" name="Allergy">
        <title>Genome assembly and annotation of Periplaneta americana reveal a comprehensive cockroach allergen profile.</title>
        <authorList>
            <person name="Wang L."/>
            <person name="Xiong Q."/>
            <person name="Saelim N."/>
            <person name="Wang L."/>
            <person name="Nong W."/>
            <person name="Wan A.T."/>
            <person name="Shi M."/>
            <person name="Liu X."/>
            <person name="Cao Q."/>
            <person name="Hui J.H.L."/>
            <person name="Sookrung N."/>
            <person name="Leung T.F."/>
            <person name="Tungtrongchitr A."/>
            <person name="Tsui S.K.W."/>
        </authorList>
    </citation>
    <scope>NUCLEOTIDE SEQUENCE [LARGE SCALE GENOMIC DNA]</scope>
    <source>
        <strain evidence="1">PWHHKU_190912</strain>
    </source>
</reference>
<dbReference type="Proteomes" id="UP001148838">
    <property type="component" value="Unassembled WGS sequence"/>
</dbReference>
<feature type="non-terminal residue" evidence="1">
    <location>
        <position position="1"/>
    </location>
</feature>
<accession>A0ABQ8SEZ6</accession>
<protein>
    <submittedName>
        <fullName evidence="1">Uncharacterized protein</fullName>
    </submittedName>
</protein>
<organism evidence="1 2">
    <name type="scientific">Periplaneta americana</name>
    <name type="common">American cockroach</name>
    <name type="synonym">Blatta americana</name>
    <dbReference type="NCBI Taxonomy" id="6978"/>
    <lineage>
        <taxon>Eukaryota</taxon>
        <taxon>Metazoa</taxon>
        <taxon>Ecdysozoa</taxon>
        <taxon>Arthropoda</taxon>
        <taxon>Hexapoda</taxon>
        <taxon>Insecta</taxon>
        <taxon>Pterygota</taxon>
        <taxon>Neoptera</taxon>
        <taxon>Polyneoptera</taxon>
        <taxon>Dictyoptera</taxon>
        <taxon>Blattodea</taxon>
        <taxon>Blattoidea</taxon>
        <taxon>Blattidae</taxon>
        <taxon>Blattinae</taxon>
        <taxon>Periplaneta</taxon>
    </lineage>
</organism>
<comment type="caution">
    <text evidence="1">The sequence shown here is derived from an EMBL/GenBank/DDBJ whole genome shotgun (WGS) entry which is preliminary data.</text>
</comment>
<dbReference type="PANTHER" id="PTHR46060:SF1">
    <property type="entry name" value="MARINER MOS1 TRANSPOSASE-LIKE PROTEIN"/>
    <property type="match status" value="1"/>
</dbReference>
<dbReference type="PANTHER" id="PTHR46060">
    <property type="entry name" value="MARINER MOS1 TRANSPOSASE-LIKE PROTEIN"/>
    <property type="match status" value="1"/>
</dbReference>
<dbReference type="InterPro" id="IPR052709">
    <property type="entry name" value="Transposase-MT_Hybrid"/>
</dbReference>
<evidence type="ECO:0000313" key="2">
    <source>
        <dbReference type="Proteomes" id="UP001148838"/>
    </source>
</evidence>
<sequence>LKTGVRVPVTERIFLRSTHPSSHGNAEVLHGNICISVYHNNSYVVQVPGDLLPVRCKTNRTTGTVAESVQFVRETFARSTKHIQFRGITDVFQRYTRIFRAPNAYIVTLHLARHVKRDLVTKNQFLNNSLPPAAFGDVCVEYATKLAAASAIPSSRDDLHHDNTPAHLSLLVSERLAQDKISVLPQPQYSPDLAPEDFYLFPKVESLLKGRRFAPAEEVKIHATYALRPTSFSSTGMGEGLGNSCSYNKNMGKTRTRLRQGKRGTCYERTKLAPDIHWLLVQNSNHILSLTLVYEYDHPPEVRAKNVYEYGPKRLVKTFVSNVALYGAETWTLRRSEEKRIEAFEMWIWRRMKRVKWTDRIGNKALLERVGEERMMLKLIRKRERNCWITG</sequence>
<dbReference type="Gene3D" id="3.30.420.10">
    <property type="entry name" value="Ribonuclease H-like superfamily/Ribonuclease H"/>
    <property type="match status" value="1"/>
</dbReference>
<gene>
    <name evidence="1" type="ORF">ANN_20833</name>
</gene>
<dbReference type="EMBL" id="JAJSOF020000029">
    <property type="protein sequence ID" value="KAJ4432217.1"/>
    <property type="molecule type" value="Genomic_DNA"/>
</dbReference>
<evidence type="ECO:0000313" key="1">
    <source>
        <dbReference type="EMBL" id="KAJ4432217.1"/>
    </source>
</evidence>
<dbReference type="InterPro" id="IPR036397">
    <property type="entry name" value="RNaseH_sf"/>
</dbReference>
<proteinExistence type="predicted"/>
<name>A0ABQ8SEZ6_PERAM</name>